<dbReference type="SUPFAM" id="SSF69322">
    <property type="entry name" value="Tricorn protease domain 2"/>
    <property type="match status" value="1"/>
</dbReference>
<name>A0ABQ9EN67_TEGGR</name>
<dbReference type="Gene3D" id="1.25.40.10">
    <property type="entry name" value="Tetratricopeptide repeat domain"/>
    <property type="match status" value="1"/>
</dbReference>
<feature type="domain" description="IF140/IFT172/WDR19 TPR" evidence="9">
    <location>
        <begin position="926"/>
        <end position="1155"/>
    </location>
</feature>
<evidence type="ECO:0000256" key="8">
    <source>
        <dbReference type="ARBA" id="ARBA00038130"/>
    </source>
</evidence>
<keyword evidence="5" id="KW-0802">TPR repeat</keyword>
<evidence type="ECO:0000256" key="5">
    <source>
        <dbReference type="ARBA" id="ARBA00022803"/>
    </source>
</evidence>
<dbReference type="InterPro" id="IPR015943">
    <property type="entry name" value="WD40/YVTN_repeat-like_dom_sf"/>
</dbReference>
<dbReference type="SMART" id="SM00320">
    <property type="entry name" value="WD40"/>
    <property type="match status" value="6"/>
</dbReference>
<evidence type="ECO:0000313" key="11">
    <source>
        <dbReference type="Proteomes" id="UP001217089"/>
    </source>
</evidence>
<dbReference type="SUPFAM" id="SSF50978">
    <property type="entry name" value="WD40 repeat-like"/>
    <property type="match status" value="1"/>
</dbReference>
<dbReference type="EMBL" id="JARBDR010000813">
    <property type="protein sequence ID" value="KAJ8305372.1"/>
    <property type="molecule type" value="Genomic_DNA"/>
</dbReference>
<dbReference type="InterPro" id="IPR056168">
    <property type="entry name" value="TPR_IF140/IFT172/WDR19"/>
</dbReference>
<proteinExistence type="inferred from homology"/>
<dbReference type="InterPro" id="IPR036322">
    <property type="entry name" value="WD40_repeat_dom_sf"/>
</dbReference>
<evidence type="ECO:0000313" key="10">
    <source>
        <dbReference type="EMBL" id="KAJ8305372.1"/>
    </source>
</evidence>
<comment type="caution">
    <text evidence="10">The sequence shown here is derived from an EMBL/GenBank/DDBJ whole genome shotgun (WGS) entry which is preliminary data.</text>
</comment>
<organism evidence="10 11">
    <name type="scientific">Tegillarca granosa</name>
    <name type="common">Malaysian cockle</name>
    <name type="synonym">Anadara granosa</name>
    <dbReference type="NCBI Taxonomy" id="220873"/>
    <lineage>
        <taxon>Eukaryota</taxon>
        <taxon>Metazoa</taxon>
        <taxon>Spiralia</taxon>
        <taxon>Lophotrochozoa</taxon>
        <taxon>Mollusca</taxon>
        <taxon>Bivalvia</taxon>
        <taxon>Autobranchia</taxon>
        <taxon>Pteriomorphia</taxon>
        <taxon>Arcoida</taxon>
        <taxon>Arcoidea</taxon>
        <taxon>Arcidae</taxon>
        <taxon>Tegillarca</taxon>
    </lineage>
</organism>
<keyword evidence="6" id="KW-0969">Cilium</keyword>
<dbReference type="InterPro" id="IPR001680">
    <property type="entry name" value="WD40_rpt"/>
</dbReference>
<dbReference type="PANTHER" id="PTHR15722:SF2">
    <property type="entry name" value="INTRAFLAGELLAR TRANSPORT PROTEIN 172 HOMOLOG"/>
    <property type="match status" value="1"/>
</dbReference>
<evidence type="ECO:0000256" key="4">
    <source>
        <dbReference type="ARBA" id="ARBA00022737"/>
    </source>
</evidence>
<gene>
    <name evidence="10" type="ORF">KUTeg_015917</name>
</gene>
<keyword evidence="4" id="KW-0677">Repeat</keyword>
<comment type="subcellular location">
    <subcellularLocation>
        <location evidence="1">Cell projection</location>
        <location evidence="1">Cilium</location>
    </subcellularLocation>
</comment>
<reference evidence="10 11" key="1">
    <citation type="submission" date="2022-12" db="EMBL/GenBank/DDBJ databases">
        <title>Chromosome-level genome of Tegillarca granosa.</title>
        <authorList>
            <person name="Kim J."/>
        </authorList>
    </citation>
    <scope>NUCLEOTIDE SEQUENCE [LARGE SCALE GENOMIC DNA]</scope>
    <source>
        <strain evidence="10">Teg-2019</strain>
        <tissue evidence="10">Adductor muscle</tissue>
    </source>
</reference>
<dbReference type="Gene3D" id="1.25.40.470">
    <property type="match status" value="3"/>
</dbReference>
<keyword evidence="2" id="KW-0217">Developmental protein</keyword>
<evidence type="ECO:0000256" key="7">
    <source>
        <dbReference type="ARBA" id="ARBA00023273"/>
    </source>
</evidence>
<protein>
    <recommendedName>
        <fullName evidence="9">IF140/IFT172/WDR19 TPR domain-containing protein</fullName>
    </recommendedName>
</protein>
<keyword evidence="7" id="KW-0966">Cell projection</keyword>
<evidence type="ECO:0000256" key="2">
    <source>
        <dbReference type="ARBA" id="ARBA00022473"/>
    </source>
</evidence>
<dbReference type="PANTHER" id="PTHR15722">
    <property type="entry name" value="IFT140/172-RELATED"/>
    <property type="match status" value="1"/>
</dbReference>
<dbReference type="Pfam" id="PF24762">
    <property type="entry name" value="TPR_IF140-IFT172"/>
    <property type="match status" value="1"/>
</dbReference>
<comment type="similarity">
    <text evidence="8">Belongs to the IFT172 family.</text>
</comment>
<accession>A0ABQ9EN67</accession>
<sequence>MQLKHMKNLLSPQDGAAKICAMAWSPNNQKMAVVTADRVVLLFDEQGEKRDKFSLKPADSKYGKKSYTVKGIAFSSDNAKLAVGQTDNIIYVYKIGDDWGDKKVICNKFVQQSAVTCLIWPPEQPIIFGLADGKVRAANTKTNKSSTVYGTDSYVVSLAANPSGKGFLSGHADGAIVRFFFDDEGSGDSQGKVATHPCPPYALAFSQNSIVAAGCDKRIIAYGKDGRSFQHFDYSRDDDEHEFTTAVCSPSGQSIVVGSFNRLQVLNWSPRRQMWDEPKIKDIPNLYTITALAWKKDGSRVTCGTLCGGVELFDCCLKRTIYKNKFEMTHVGLSQVIVKNLSNGSRVVLKSHYGYEIDEVRIMGKDRYLIAHTSDTILLGDLTNNKLSEVPWHGSGNEKYYFDNENVCMIFNAGELALIEYGAYEVLGVVRTEFMNPHLIRGVEENKKIAYLLDMKTICIVDLISGLTLGQINHEVKIDWLEMNETARKILFRDKKLRLNLYDVESQQRTTILNYCSYVQWVPGSDVVVAQNRGNLCVWYNIEAPERVTMFPIKGDIVDLERNDGKTEVIVNGVTTISYTLDEGLIEFGTAIDDGDFERAVSFLETLEMSAETEAMWKTLSKLAMEDRQLHIAERCYSALGDIAKARFMKETFRIAEEVAKNTGGDGFNHYKVRARLAIMEKKFKEAESIYLEQMHPELDNLRRNYYQWLMETGQEETAGEVKEKEEDYLAAINLYMKAGLPARAARVAASRDELMSNSDLISRIASALIKGELYERAGDLYEKIRDQQRAMECFKKGKAFRRAVELARYAFPSEVVKLEEEWGDYLVSQKQLDAAINHFIEAGANTKAVEAAINSRQWMKAVQILELQDSAMSSKYYKKIADHYASIGEYEAAEKFYVEAGCTREAVDMYNNAGKWEMAHKLASTYMKTDDVATLYISQARQLEDQGKFKEAERLYVAVEEPDLAITMYKKHKNYGDMIRLVKLYHKDLLKDTHLHLAQELEAENNLRQAEHHFTESGEWKAAVNMYRAQDMWDEAHRVAKSCGGPTAAKQVAYLWAKSLGGDSAVKLLNKFGLLEAAIDYAAENCAFDFAFELARLAMKDKLPDIHLKHAMFLEDEGRFQEAEAEFIKAGKPKEAVLMYVHNQDWDSAQRVAEASDPESVADVLVGQARFAFEEKEFAKAESFLLRAQRPELAVKYYKETGMWQDALRVCKEYVPHKLQQLQDEYDREMTDKSTRGAESMLQQAREWESSGEYARAVECYLKVTPKLTSDMEICTKCWMKAGDIAIKFLGPERAQTVVDIAAPRLAEVRKFGAAAEMYLNVDMIKEAIDMFIAGEEWNKAKRVAKELEPRFEQYVDDRYKDYLRNQGKAEALASVDVVGALDMYIEKGEWDKCLETAEQQNSKVLHKYAALYATHLIKNSDSRKALEIYVKYGAPANPQNFNIYKRIFSDIVSTRDLNRPEAYRVWADLRDVFLDLNENMTKSADANSPPHQEFEIMLLISHYYATRSAAMAHKSLDSIAAKLAVSLLRHTDVIPADKAFFEAGMMCRAIEEGSLDGLDNSDFQDTDIPFEIPLPEKPYLTTQQNEEVKEWVLAVSMNQKVEQILPRDERNTYEASLVAADTGVRSQPCVITGYPVLRNRLDFKSPGKVANKDDWNKFLMATKVSHSTELQDVLKFVSAWCGATPNPSYSFQ</sequence>
<evidence type="ECO:0000259" key="9">
    <source>
        <dbReference type="Pfam" id="PF24762"/>
    </source>
</evidence>
<dbReference type="SUPFAM" id="SSF48452">
    <property type="entry name" value="TPR-like"/>
    <property type="match status" value="2"/>
</dbReference>
<dbReference type="Gene3D" id="2.130.10.10">
    <property type="entry name" value="YVTN repeat-like/Quinoprotein amine dehydrogenase"/>
    <property type="match status" value="1"/>
</dbReference>
<evidence type="ECO:0000256" key="6">
    <source>
        <dbReference type="ARBA" id="ARBA00023069"/>
    </source>
</evidence>
<keyword evidence="3" id="KW-0853">WD repeat</keyword>
<evidence type="ECO:0000256" key="3">
    <source>
        <dbReference type="ARBA" id="ARBA00022574"/>
    </source>
</evidence>
<evidence type="ECO:0000256" key="1">
    <source>
        <dbReference type="ARBA" id="ARBA00004138"/>
    </source>
</evidence>
<dbReference type="InterPro" id="IPR011990">
    <property type="entry name" value="TPR-like_helical_dom_sf"/>
</dbReference>
<keyword evidence="11" id="KW-1185">Reference proteome</keyword>
<dbReference type="Proteomes" id="UP001217089">
    <property type="component" value="Unassembled WGS sequence"/>
</dbReference>